<dbReference type="AlphaFoldDB" id="A0A327QZM9"/>
<keyword evidence="3" id="KW-0687">Ribonucleoprotein</keyword>
<evidence type="ECO:0000313" key="4">
    <source>
        <dbReference type="Proteomes" id="UP000249547"/>
    </source>
</evidence>
<sequence>MDNWPNNVRLLPYHPQYASHFARLNKAWIEKYFYLEAMDIEVFNNPGQYVIGQGGKIFFAALDDQIVGTVSLLVENEEEVKMSKLAMDEAYQGQRIGKMLAVSVIDIARKAGYKKMSLFSNTVLAPAIRMYEKLGFKSVPLGNNHYERSNIKMELNLQPMPLQHTADALLQVVQAAAIQLSQLSEEQAARKPAPNKWSSKELIGHLTDSAMNNLPRFIRGQVHEKVEVAAYDQNFWVENQQYQAQDWQELVDTWVLVNKKVARAIQSIPTKALEHQVVIGSYPAVSLSFVATDYLDHLQHHLRQIFAIHEHQTS</sequence>
<comment type="caution">
    <text evidence="3">The sequence shown here is derived from an EMBL/GenBank/DDBJ whole genome shotgun (WGS) entry which is preliminary data.</text>
</comment>
<dbReference type="GO" id="GO:0005840">
    <property type="term" value="C:ribosome"/>
    <property type="evidence" value="ECO:0007669"/>
    <property type="project" value="UniProtKB-KW"/>
</dbReference>
<reference evidence="3 4" key="1">
    <citation type="submission" date="2018-06" db="EMBL/GenBank/DDBJ databases">
        <title>Genomic Encyclopedia of Archaeal and Bacterial Type Strains, Phase II (KMG-II): from individual species to whole genera.</title>
        <authorList>
            <person name="Goeker M."/>
        </authorList>
    </citation>
    <scope>NUCLEOTIDE SEQUENCE [LARGE SCALE GENOMIC DNA]</scope>
    <source>
        <strain evidence="3 4">DSM 23857</strain>
    </source>
</reference>
<dbReference type="GO" id="GO:0008080">
    <property type="term" value="F:N-acetyltransferase activity"/>
    <property type="evidence" value="ECO:0007669"/>
    <property type="project" value="InterPro"/>
</dbReference>
<accession>A0A327QZM9</accession>
<dbReference type="InterPro" id="IPR000182">
    <property type="entry name" value="GNAT_dom"/>
</dbReference>
<dbReference type="SUPFAM" id="SSF109854">
    <property type="entry name" value="DinB/YfiT-like putative metalloenzymes"/>
    <property type="match status" value="1"/>
</dbReference>
<keyword evidence="3" id="KW-0689">Ribosomal protein</keyword>
<dbReference type="InterPro" id="IPR050769">
    <property type="entry name" value="NAT_camello-type"/>
</dbReference>
<dbReference type="Gene3D" id="3.40.630.30">
    <property type="match status" value="1"/>
</dbReference>
<dbReference type="PROSITE" id="PS51186">
    <property type="entry name" value="GNAT"/>
    <property type="match status" value="1"/>
</dbReference>
<dbReference type="Gene3D" id="1.20.120.450">
    <property type="entry name" value="dinb family like domain"/>
    <property type="match status" value="1"/>
</dbReference>
<dbReference type="PANTHER" id="PTHR13947:SF37">
    <property type="entry name" value="LD18367P"/>
    <property type="match status" value="1"/>
</dbReference>
<dbReference type="Pfam" id="PF00583">
    <property type="entry name" value="Acetyltransf_1"/>
    <property type="match status" value="1"/>
</dbReference>
<dbReference type="Proteomes" id="UP000249547">
    <property type="component" value="Unassembled WGS sequence"/>
</dbReference>
<organism evidence="3 4">
    <name type="scientific">Chitinophaga skermanii</name>
    <dbReference type="NCBI Taxonomy" id="331697"/>
    <lineage>
        <taxon>Bacteria</taxon>
        <taxon>Pseudomonadati</taxon>
        <taxon>Bacteroidota</taxon>
        <taxon>Chitinophagia</taxon>
        <taxon>Chitinophagales</taxon>
        <taxon>Chitinophagaceae</taxon>
        <taxon>Chitinophaga</taxon>
    </lineage>
</organism>
<name>A0A327QZM9_9BACT</name>
<keyword evidence="4" id="KW-1185">Reference proteome</keyword>
<evidence type="ECO:0000313" key="3">
    <source>
        <dbReference type="EMBL" id="RAJ08903.1"/>
    </source>
</evidence>
<keyword evidence="1" id="KW-0808">Transferase</keyword>
<gene>
    <name evidence="3" type="ORF">LX64_01558</name>
</gene>
<dbReference type="Pfam" id="PF12867">
    <property type="entry name" value="DinB_2"/>
    <property type="match status" value="1"/>
</dbReference>
<evidence type="ECO:0000259" key="2">
    <source>
        <dbReference type="PROSITE" id="PS51186"/>
    </source>
</evidence>
<feature type="domain" description="N-acetyltransferase" evidence="2">
    <location>
        <begin position="8"/>
        <end position="158"/>
    </location>
</feature>
<dbReference type="InterPro" id="IPR024775">
    <property type="entry name" value="DinB-like"/>
</dbReference>
<dbReference type="RefSeq" id="WP_158538571.1">
    <property type="nucleotide sequence ID" value="NZ_QLLL01000002.1"/>
</dbReference>
<dbReference type="SUPFAM" id="SSF55729">
    <property type="entry name" value="Acyl-CoA N-acyltransferases (Nat)"/>
    <property type="match status" value="1"/>
</dbReference>
<dbReference type="EMBL" id="QLLL01000002">
    <property type="protein sequence ID" value="RAJ08903.1"/>
    <property type="molecule type" value="Genomic_DNA"/>
</dbReference>
<dbReference type="PANTHER" id="PTHR13947">
    <property type="entry name" value="GNAT FAMILY N-ACETYLTRANSFERASE"/>
    <property type="match status" value="1"/>
</dbReference>
<evidence type="ECO:0000256" key="1">
    <source>
        <dbReference type="ARBA" id="ARBA00022679"/>
    </source>
</evidence>
<dbReference type="OrthoDB" id="1431064at2"/>
<protein>
    <submittedName>
        <fullName evidence="3">Ribosomal protein S18 acetylase RimI-like enzyme</fullName>
    </submittedName>
</protein>
<proteinExistence type="predicted"/>
<dbReference type="InterPro" id="IPR034660">
    <property type="entry name" value="DinB/YfiT-like"/>
</dbReference>
<dbReference type="CDD" id="cd04301">
    <property type="entry name" value="NAT_SF"/>
    <property type="match status" value="1"/>
</dbReference>
<dbReference type="InterPro" id="IPR016181">
    <property type="entry name" value="Acyl_CoA_acyltransferase"/>
</dbReference>